<dbReference type="Pfam" id="PF13432">
    <property type="entry name" value="TPR_16"/>
    <property type="match status" value="1"/>
</dbReference>
<dbReference type="Pfam" id="PF20703">
    <property type="entry name" value="nSTAND1"/>
    <property type="match status" value="1"/>
</dbReference>
<dbReference type="InterPro" id="IPR011990">
    <property type="entry name" value="TPR-like_helical_dom_sf"/>
</dbReference>
<dbReference type="PANTHER" id="PTHR47691:SF3">
    <property type="entry name" value="HTH-TYPE TRANSCRIPTIONAL REGULATOR RV0890C-RELATED"/>
    <property type="match status" value="1"/>
</dbReference>
<keyword evidence="3" id="KW-1185">Reference proteome</keyword>
<dbReference type="Gene3D" id="3.40.50.300">
    <property type="entry name" value="P-loop containing nucleotide triphosphate hydrolases"/>
    <property type="match status" value="1"/>
</dbReference>
<sequence length="668" mass="73483">MNPDNVYVGTAQPYVGLRAFRREDASRFFGRARESHEVCDLWHANRLTVLYGPSGVGKTSLIQAGVLPLLDPTRVDILPIGRVSHGSPFPTAALSDHNPHVFALLSSWSPEEIPTRLAGLTLREFLRRRPRREDPYGDPVLTMAAIDQAEELFGGFAHRHSYREWFISQLVEALDGDPHLRLLVSIREDYLAAILPHEPKLAGIARGRFPLAPLETPAAVLATKGPIDGSGRVFAEGAAEKLVEGLRVIKLGGVLGQEVFADTKMVEPVQLQVVCSTMWRSLPSDVRIITSEHVLQFANADRSLTDFVEHMIAEVARDCLGGDTERLREWLRRNFITEFGTCETVYQGETLTAGEQNYVIRALVERHILREEVKAGTRWCELSHERLIAPILQKEQAVEQAENRIAPSEHLRAAELALRDGEFVLAEKQAEEALARCGDNTWLHAEIQSFLGNVAHRRENFDKAITHYRDAAVLFETLGATSAVGRLLAGIGRLRLAQGKPSVAVRELVSAISHLSDDMNIQIELAWALWYDGHPDAAQDVLNDVLGKEGNALEALRARAEILTHLGQADAALRDFARVRPLQRPSTRAAYALALASLGRFPEAKREIAGVLAEAGDHGPVLLYAARIRALDGDPEGAAKLAGQAKTAMAPTLPAHLAAEANRLIRPS</sequence>
<dbReference type="EMBL" id="BOOH01000057">
    <property type="protein sequence ID" value="GIH80228.1"/>
    <property type="molecule type" value="Genomic_DNA"/>
</dbReference>
<name>A0A8J3RSD6_9ACTN</name>
<dbReference type="InterPro" id="IPR027417">
    <property type="entry name" value="P-loop_NTPase"/>
</dbReference>
<dbReference type="Proteomes" id="UP000616724">
    <property type="component" value="Unassembled WGS sequence"/>
</dbReference>
<proteinExistence type="predicted"/>
<gene>
    <name evidence="2" type="ORF">Plo01_66570</name>
</gene>
<dbReference type="SUPFAM" id="SSF48452">
    <property type="entry name" value="TPR-like"/>
    <property type="match status" value="1"/>
</dbReference>
<dbReference type="PANTHER" id="PTHR47691">
    <property type="entry name" value="REGULATOR-RELATED"/>
    <property type="match status" value="1"/>
</dbReference>
<dbReference type="InterPro" id="IPR049052">
    <property type="entry name" value="nSTAND1"/>
</dbReference>
<evidence type="ECO:0000313" key="2">
    <source>
        <dbReference type="EMBL" id="GIH80228.1"/>
    </source>
</evidence>
<reference evidence="2 3" key="1">
    <citation type="submission" date="2021-01" db="EMBL/GenBank/DDBJ databases">
        <title>Whole genome shotgun sequence of Planobispora longispora NBRC 13918.</title>
        <authorList>
            <person name="Komaki H."/>
            <person name="Tamura T."/>
        </authorList>
    </citation>
    <scope>NUCLEOTIDE SEQUENCE [LARGE SCALE GENOMIC DNA]</scope>
    <source>
        <strain evidence="2 3">NBRC 13918</strain>
    </source>
</reference>
<dbReference type="SMART" id="SM00028">
    <property type="entry name" value="TPR"/>
    <property type="match status" value="3"/>
</dbReference>
<feature type="domain" description="Novel STAND NTPase 1" evidence="1">
    <location>
        <begin position="13"/>
        <end position="414"/>
    </location>
</feature>
<dbReference type="AlphaFoldDB" id="A0A8J3RSD6"/>
<evidence type="ECO:0000313" key="3">
    <source>
        <dbReference type="Proteomes" id="UP000616724"/>
    </source>
</evidence>
<comment type="caution">
    <text evidence="2">The sequence shown here is derived from an EMBL/GenBank/DDBJ whole genome shotgun (WGS) entry which is preliminary data.</text>
</comment>
<accession>A0A8J3RSD6</accession>
<organism evidence="2 3">
    <name type="scientific">Planobispora longispora</name>
    <dbReference type="NCBI Taxonomy" id="28887"/>
    <lineage>
        <taxon>Bacteria</taxon>
        <taxon>Bacillati</taxon>
        <taxon>Actinomycetota</taxon>
        <taxon>Actinomycetes</taxon>
        <taxon>Streptosporangiales</taxon>
        <taxon>Streptosporangiaceae</taxon>
        <taxon>Planobispora</taxon>
    </lineage>
</organism>
<protein>
    <recommendedName>
        <fullName evidence="1">Novel STAND NTPase 1 domain-containing protein</fullName>
    </recommendedName>
</protein>
<dbReference type="Gene3D" id="1.25.40.10">
    <property type="entry name" value="Tetratricopeptide repeat domain"/>
    <property type="match status" value="1"/>
</dbReference>
<dbReference type="InterPro" id="IPR019734">
    <property type="entry name" value="TPR_rpt"/>
</dbReference>
<dbReference type="SUPFAM" id="SSF52540">
    <property type="entry name" value="P-loop containing nucleoside triphosphate hydrolases"/>
    <property type="match status" value="2"/>
</dbReference>
<evidence type="ECO:0000259" key="1">
    <source>
        <dbReference type="Pfam" id="PF20703"/>
    </source>
</evidence>